<dbReference type="PROSITE" id="PS51318">
    <property type="entry name" value="TAT"/>
    <property type="match status" value="1"/>
</dbReference>
<dbReference type="Pfam" id="PF00732">
    <property type="entry name" value="GMC_oxred_N"/>
    <property type="match status" value="1"/>
</dbReference>
<reference evidence="18" key="1">
    <citation type="journal article" date="2021" name="Nat. Microbiol.">
        <title>Cocultivation of an ultrasmall environmental parasitic bacterium with lytic ability against bacteria associated with wastewater foams.</title>
        <authorList>
            <person name="Batinovic S."/>
            <person name="Rose J.J.A."/>
            <person name="Ratcliffe J."/>
            <person name="Seviour R.J."/>
            <person name="Petrovski S."/>
        </authorList>
    </citation>
    <scope>NUCLEOTIDE SEQUENCE</scope>
    <source>
        <strain evidence="18">CON9</strain>
    </source>
</reference>
<evidence type="ECO:0000313" key="18">
    <source>
        <dbReference type="EMBL" id="QHN36668.1"/>
    </source>
</evidence>
<evidence type="ECO:0000256" key="11">
    <source>
        <dbReference type="ARBA" id="ARBA00038856"/>
    </source>
</evidence>
<evidence type="ECO:0000256" key="12">
    <source>
        <dbReference type="ARBA" id="ARBA00049645"/>
    </source>
</evidence>
<dbReference type="EMBL" id="CP045809">
    <property type="protein sequence ID" value="QHN36668.1"/>
    <property type="molecule type" value="Genomic_DNA"/>
</dbReference>
<keyword evidence="4" id="KW-0285">Flavoprotein</keyword>
<evidence type="ECO:0000256" key="13">
    <source>
        <dbReference type="ARBA" id="ARBA00049723"/>
    </source>
</evidence>
<dbReference type="Pfam" id="PF05199">
    <property type="entry name" value="GMC_oxred_C"/>
    <property type="match status" value="1"/>
</dbReference>
<keyword evidence="6" id="KW-0560">Oxidoreductase</keyword>
<dbReference type="SUPFAM" id="SSF51905">
    <property type="entry name" value="FAD/NAD(P)-binding domain"/>
    <property type="match status" value="1"/>
</dbReference>
<keyword evidence="10" id="KW-0413">Isomerase</keyword>
<protein>
    <recommendedName>
        <fullName evidence="14">Cholesterol oxidase</fullName>
        <ecNumber evidence="13">1.1.3.6</ecNumber>
        <ecNumber evidence="11">5.3.3.1</ecNumber>
    </recommendedName>
    <alternativeName>
        <fullName evidence="15">Cholesterol isomerase</fullName>
    </alternativeName>
</protein>
<evidence type="ECO:0000256" key="1">
    <source>
        <dbReference type="ARBA" id="ARBA00001974"/>
    </source>
</evidence>
<evidence type="ECO:0000256" key="15">
    <source>
        <dbReference type="ARBA" id="ARBA00049778"/>
    </source>
</evidence>
<dbReference type="Pfam" id="PF13450">
    <property type="entry name" value="NAD_binding_8"/>
    <property type="match status" value="1"/>
</dbReference>
<evidence type="ECO:0000259" key="17">
    <source>
        <dbReference type="Pfam" id="PF05199"/>
    </source>
</evidence>
<evidence type="ECO:0000256" key="4">
    <source>
        <dbReference type="ARBA" id="ARBA00022630"/>
    </source>
</evidence>
<organism evidence="18 19">
    <name type="scientific">Gordonia pseudamarae</name>
    <dbReference type="NCBI Taxonomy" id="2831662"/>
    <lineage>
        <taxon>Bacteria</taxon>
        <taxon>Bacillati</taxon>
        <taxon>Actinomycetota</taxon>
        <taxon>Actinomycetes</taxon>
        <taxon>Mycobacteriales</taxon>
        <taxon>Gordoniaceae</taxon>
        <taxon>Gordonia</taxon>
    </lineage>
</organism>
<keyword evidence="3" id="KW-0153">Cholesterol metabolism</keyword>
<sequence length="541" mass="57297">MSSALSASSRRTFIKGAAAVGAGAAAAQFIPSVGSASAAPHAAGKPSRVRTTREEHRVVVIGSGFGGGISALRLAQAGVDVLVLERGRRWTAGPNSDTFPRASAPDKRILWHRSAPTLFGRPVAFEPYVGLLETVMGDNMMAICPTGVGGGSLIYQGMTLQPAESVFNEWFPEQLDWQLLNRVHYPRVARMLKIAVAPDRLINSANYKVAREFAKRVRRAGLPLAKIPMPIDWNYALAELDGKMRPSYTNGDGALGVNNGGKHSVDVTYIARAEATGRVRVATQHTVTSIARRADGKWTVHVDRTDETGRTVEKKILTTPALIMAAGSVNTSKLLVKAKATGAISDLPDGVGRGWGTNADRIYSWVSPASGFGPVQGGPVVYGSKNWSDPKNAFTFIQASMPPVAPEAVGATTLVGFGVSKGRGKVVFDSATGEAVLRWPHEGDASIQHRYIEPAIRKITRSDLLLDSAAVVPNTWHPLGGANLGVVCDLEGRVKGQKGLYVLDGALMPGNTAACNPSMTIAAIAERALDDIVAKDVGSLI</sequence>
<keyword evidence="9" id="KW-0753">Steroid metabolism</keyword>
<dbReference type="Gene3D" id="3.30.410.10">
    <property type="entry name" value="Cholesterol Oxidase, domain 2"/>
    <property type="match status" value="1"/>
</dbReference>
<dbReference type="InterPro" id="IPR007867">
    <property type="entry name" value="GMC_OxRtase_C"/>
</dbReference>
<evidence type="ECO:0000256" key="7">
    <source>
        <dbReference type="ARBA" id="ARBA00023098"/>
    </source>
</evidence>
<feature type="domain" description="Glucose-methanol-choline oxidoreductase N-terminal" evidence="16">
    <location>
        <begin position="130"/>
        <end position="337"/>
    </location>
</feature>
<evidence type="ECO:0000256" key="6">
    <source>
        <dbReference type="ARBA" id="ARBA00023002"/>
    </source>
</evidence>
<evidence type="ECO:0000259" key="16">
    <source>
        <dbReference type="Pfam" id="PF00732"/>
    </source>
</evidence>
<dbReference type="InterPro" id="IPR000172">
    <property type="entry name" value="GMC_OxRdtase_N"/>
</dbReference>
<keyword evidence="8" id="KW-1207">Sterol metabolism</keyword>
<proteinExistence type="inferred from homology"/>
<dbReference type="PANTHER" id="PTHR47470">
    <property type="entry name" value="CHOLESTEROL OXIDASE"/>
    <property type="match status" value="1"/>
</dbReference>
<dbReference type="InterPro" id="IPR052542">
    <property type="entry name" value="Cholesterol_Oxidase"/>
</dbReference>
<evidence type="ECO:0000313" key="19">
    <source>
        <dbReference type="Proteomes" id="UP001059836"/>
    </source>
</evidence>
<evidence type="ECO:0000256" key="5">
    <source>
        <dbReference type="ARBA" id="ARBA00022827"/>
    </source>
</evidence>
<dbReference type="Gene3D" id="3.50.50.60">
    <property type="entry name" value="FAD/NAD(P)-binding domain"/>
    <property type="match status" value="1"/>
</dbReference>
<keyword evidence="7" id="KW-0443">Lipid metabolism</keyword>
<feature type="domain" description="Glucose-methanol-choline oxidoreductase C-terminal" evidence="17">
    <location>
        <begin position="470"/>
        <end position="525"/>
    </location>
</feature>
<dbReference type="SUPFAM" id="SSF54373">
    <property type="entry name" value="FAD-linked reductases, C-terminal domain"/>
    <property type="match status" value="1"/>
</dbReference>
<dbReference type="InterPro" id="IPR036188">
    <property type="entry name" value="FAD/NAD-bd_sf"/>
</dbReference>
<name>A0ABX6IL79_9ACTN</name>
<accession>A0ABX6IL79</accession>
<comment type="pathway">
    <text evidence="12">Steroid metabolism; cholesterol degradation.</text>
</comment>
<keyword evidence="19" id="KW-1185">Reference proteome</keyword>
<keyword evidence="5" id="KW-0274">FAD</keyword>
<evidence type="ECO:0000256" key="8">
    <source>
        <dbReference type="ARBA" id="ARBA00023166"/>
    </source>
</evidence>
<dbReference type="InterPro" id="IPR006311">
    <property type="entry name" value="TAT_signal"/>
</dbReference>
<evidence type="ECO:0000256" key="14">
    <source>
        <dbReference type="ARBA" id="ARBA00049744"/>
    </source>
</evidence>
<evidence type="ECO:0000256" key="10">
    <source>
        <dbReference type="ARBA" id="ARBA00023235"/>
    </source>
</evidence>
<dbReference type="EC" id="5.3.3.1" evidence="11"/>
<evidence type="ECO:0000256" key="9">
    <source>
        <dbReference type="ARBA" id="ARBA00023221"/>
    </source>
</evidence>
<dbReference type="Proteomes" id="UP001059836">
    <property type="component" value="Chromosome"/>
</dbReference>
<evidence type="ECO:0000256" key="2">
    <source>
        <dbReference type="ARBA" id="ARBA00010790"/>
    </source>
</evidence>
<dbReference type="RefSeq" id="WP_213244934.1">
    <property type="nucleotide sequence ID" value="NZ_CP045806.1"/>
</dbReference>
<evidence type="ECO:0000256" key="3">
    <source>
        <dbReference type="ARBA" id="ARBA00022548"/>
    </source>
</evidence>
<dbReference type="PANTHER" id="PTHR47470:SF1">
    <property type="entry name" value="FAD-DEPENDENT OXIDOREDUCTASE 2 FAD BINDING DOMAIN-CONTAINING PROTEIN"/>
    <property type="match status" value="1"/>
</dbReference>
<comment type="similarity">
    <text evidence="2">Belongs to the GMC oxidoreductase family.</text>
</comment>
<dbReference type="EC" id="1.1.3.6" evidence="13"/>
<gene>
    <name evidence="18" type="ORF">GII31_18955</name>
</gene>
<comment type="cofactor">
    <cofactor evidence="1">
        <name>FAD</name>
        <dbReference type="ChEBI" id="CHEBI:57692"/>
    </cofactor>
</comment>